<dbReference type="EMBL" id="JARJCW010000012">
    <property type="protein sequence ID" value="KAJ7218473.1"/>
    <property type="molecule type" value="Genomic_DNA"/>
</dbReference>
<organism evidence="2 3">
    <name type="scientific">Mycena pura</name>
    <dbReference type="NCBI Taxonomy" id="153505"/>
    <lineage>
        <taxon>Eukaryota</taxon>
        <taxon>Fungi</taxon>
        <taxon>Dikarya</taxon>
        <taxon>Basidiomycota</taxon>
        <taxon>Agaricomycotina</taxon>
        <taxon>Agaricomycetes</taxon>
        <taxon>Agaricomycetidae</taxon>
        <taxon>Agaricales</taxon>
        <taxon>Marasmiineae</taxon>
        <taxon>Mycenaceae</taxon>
        <taxon>Mycena</taxon>
    </lineage>
</organism>
<accession>A0AAD6VQ35</accession>
<comment type="caution">
    <text evidence="2">The sequence shown here is derived from an EMBL/GenBank/DDBJ whole genome shotgun (WGS) entry which is preliminary data.</text>
</comment>
<gene>
    <name evidence="2" type="ORF">GGX14DRAFT_695696</name>
</gene>
<sequence length="1203" mass="132795">MYNDPYGGVSTLEWAGIVPSEAGDGRHPSSATFPSLTASVPTHLHMAGPSFPGLYADNSGAHQTNNVFIPPPAQYLPLDPQIDLVSWNSFDAAQTLPQPREAWLDFMVAELKSNPNTSPSHSGVSTPISYPDDPFTESSSFSDNLFTDSSDGYATPSSDFDVASELWTSVDLNLFASTPPPSNSDPTLAIDADADELPTGSPLKFARPTQPTAPRAPGPTFSASDPEANDVDLSTVKNLFTDIEWRRSSRVWLDEGIYSEYVTFRTPVKLTSGKPVRRFERVHGMPSQIPHPTEPTAFLIIAPESARAEGKTMDNLFRDGCPHSWGGSTGKPNGDIKISGFFFPGCDPNAEIWVRRAVPNCRGILVCESLDDALVIFEQRELDPDASVRLAQATLRTRELQGSTRIGQVFTFIDALKRFHCRGVLPEGERCAGTGVVEKLAKERHGKSHGVACSHREINLADGSGHSTHPIPPAIDEALLLDAVAGKQVVDDDDMEGKCSRTLSLRDNHGGAAHCSMEHSKEGKKFQARMLPIACGAKLTILCPVPVLHSSLALTCIVYPDITRPHTHLPASGTKCPTSVREDYKALAREFGAGVTVAKLENSELAKRHYNGKTPSQAHAGLINNSLKHRLIRAARCEMSSRVRLSPAEKLAAHVASDQASPNPYIHSSIVRSSKRVFFGANPSLLNRIHGALSLDFDGSHKPVEGDFEMFEVNGWLPSHACMVTFMRAWIEVHDHLSFKDIWVENLRLILALTKQRLRIARLHPGAKIRGVNADMEAAPLLGLGDALWDTITPERQAEIGDPVALLSYILRICHVHFDRGIDSDKLKMLSPADREKVRAIKTYKSMEEVAKWRADVAELMEKYPQSGLPTWLKQKEMHRWLLPGLVQPLSNIPDNDWHLIPPNTNGGEGQHHWNNIQTGTKMPPIESMQKYAALDAATAARLDQGDISGDLRNMHNDPVDRVAGAMSRQAGAVAKTHRTRVADEAVHMRKVLLDEAKEELKAAKTRLASHPSALNRARVEKSKQVVKDAVKALALAKAEVNTNSSGRVPLPPRTRALENVDSTDSAQVEPDVQPDALERENDLDSPHPALLPFLPTLNHWSHQRLVDPHASGGHLKRTMMLLRINLRRLQLPPPHLDHLSRGKKGEFHPLVTFQFNHKPYSTKRKQKPWSVRHTDDQIYTSFEFLARFPEEYRTLYGDTEPA</sequence>
<feature type="compositionally biased region" description="Low complexity" evidence="1">
    <location>
        <begin position="206"/>
        <end position="220"/>
    </location>
</feature>
<dbReference type="AlphaFoldDB" id="A0AAD6VQ35"/>
<protein>
    <submittedName>
        <fullName evidence="2">Uncharacterized protein</fullName>
    </submittedName>
</protein>
<name>A0AAD6VQ35_9AGAR</name>
<evidence type="ECO:0000313" key="2">
    <source>
        <dbReference type="EMBL" id="KAJ7218473.1"/>
    </source>
</evidence>
<dbReference type="Proteomes" id="UP001219525">
    <property type="component" value="Unassembled WGS sequence"/>
</dbReference>
<keyword evidence="3" id="KW-1185">Reference proteome</keyword>
<evidence type="ECO:0000313" key="3">
    <source>
        <dbReference type="Proteomes" id="UP001219525"/>
    </source>
</evidence>
<evidence type="ECO:0000256" key="1">
    <source>
        <dbReference type="SAM" id="MobiDB-lite"/>
    </source>
</evidence>
<feature type="region of interest" description="Disordered" evidence="1">
    <location>
        <begin position="1042"/>
        <end position="1071"/>
    </location>
</feature>
<proteinExistence type="predicted"/>
<feature type="region of interest" description="Disordered" evidence="1">
    <location>
        <begin position="178"/>
        <end position="228"/>
    </location>
</feature>
<reference evidence="2" key="1">
    <citation type="submission" date="2023-03" db="EMBL/GenBank/DDBJ databases">
        <title>Massive genome expansion in bonnet fungi (Mycena s.s.) driven by repeated elements and novel gene families across ecological guilds.</title>
        <authorList>
            <consortium name="Lawrence Berkeley National Laboratory"/>
            <person name="Harder C.B."/>
            <person name="Miyauchi S."/>
            <person name="Viragh M."/>
            <person name="Kuo A."/>
            <person name="Thoen E."/>
            <person name="Andreopoulos B."/>
            <person name="Lu D."/>
            <person name="Skrede I."/>
            <person name="Drula E."/>
            <person name="Henrissat B."/>
            <person name="Morin E."/>
            <person name="Kohler A."/>
            <person name="Barry K."/>
            <person name="LaButti K."/>
            <person name="Morin E."/>
            <person name="Salamov A."/>
            <person name="Lipzen A."/>
            <person name="Mereny Z."/>
            <person name="Hegedus B."/>
            <person name="Baldrian P."/>
            <person name="Stursova M."/>
            <person name="Weitz H."/>
            <person name="Taylor A."/>
            <person name="Grigoriev I.V."/>
            <person name="Nagy L.G."/>
            <person name="Martin F."/>
            <person name="Kauserud H."/>
        </authorList>
    </citation>
    <scope>NUCLEOTIDE SEQUENCE</scope>
    <source>
        <strain evidence="2">9144</strain>
    </source>
</reference>